<name>A0A829F901_ENTFC</name>
<dbReference type="AlphaFoldDB" id="A0A829F901"/>
<dbReference type="Proteomes" id="UP000013897">
    <property type="component" value="Unassembled WGS sequence"/>
</dbReference>
<gene>
    <name evidence="1" type="ORF">SSM_02782</name>
</gene>
<organism evidence="1 2">
    <name type="scientific">Enterococcus faecium EnGen0192</name>
    <dbReference type="NCBI Taxonomy" id="1157487"/>
    <lineage>
        <taxon>Bacteria</taxon>
        <taxon>Bacillati</taxon>
        <taxon>Bacillota</taxon>
        <taxon>Bacilli</taxon>
        <taxon>Lactobacillales</taxon>
        <taxon>Enterococcaceae</taxon>
        <taxon>Enterococcus</taxon>
    </lineage>
</organism>
<accession>A0A829F901</accession>
<sequence>MIKEDSKVLYSNKPGFKKLVLQYGRKNIGKQITYDSFVTWLNKAGYGIYQYDKCWKAVFNSLLQHNFYTSVNYRTSKDCNLVTVFQLNKK</sequence>
<evidence type="ECO:0000313" key="1">
    <source>
        <dbReference type="EMBL" id="EOM19180.1"/>
    </source>
</evidence>
<evidence type="ECO:0000313" key="2">
    <source>
        <dbReference type="Proteomes" id="UP000013897"/>
    </source>
</evidence>
<proteinExistence type="predicted"/>
<dbReference type="RefSeq" id="WP_010731354.1">
    <property type="nucleotide sequence ID" value="NZ_KB949529.1"/>
</dbReference>
<dbReference type="EMBL" id="AITY01000062">
    <property type="protein sequence ID" value="EOM19180.1"/>
    <property type="molecule type" value="Genomic_DNA"/>
</dbReference>
<reference evidence="1 2" key="1">
    <citation type="submission" date="2013-02" db="EMBL/GenBank/DDBJ databases">
        <title>The Genome Sequence of Enterococcus faecium HM1072.</title>
        <authorList>
            <consortium name="The Broad Institute Genome Sequencing Platform"/>
            <consortium name="The Broad Institute Genome Sequencing Center for Infectious Disease"/>
            <person name="Earl A.M."/>
            <person name="Gilmore M.S."/>
            <person name="Lebreton F."/>
            <person name="Courvalin P."/>
            <person name="Walker B."/>
            <person name="Young S.K."/>
            <person name="Zeng Q."/>
            <person name="Gargeya S."/>
            <person name="Fitzgerald M."/>
            <person name="Haas B."/>
            <person name="Abouelleil A."/>
            <person name="Alvarado L."/>
            <person name="Arachchi H.M."/>
            <person name="Berlin A.M."/>
            <person name="Chapman S.B."/>
            <person name="Dewar J."/>
            <person name="Goldberg J."/>
            <person name="Griggs A."/>
            <person name="Gujja S."/>
            <person name="Hansen M."/>
            <person name="Howarth C."/>
            <person name="Imamovic A."/>
            <person name="Larimer J."/>
            <person name="McCowan C."/>
            <person name="Murphy C."/>
            <person name="Neiman D."/>
            <person name="Pearson M."/>
            <person name="Priest M."/>
            <person name="Roberts A."/>
            <person name="Saif S."/>
            <person name="Shea T."/>
            <person name="Sisk P."/>
            <person name="Sykes S."/>
            <person name="Wortman J."/>
            <person name="Nusbaum C."/>
            <person name="Birren B."/>
        </authorList>
    </citation>
    <scope>NUCLEOTIDE SEQUENCE [LARGE SCALE GENOMIC DNA]</scope>
    <source>
        <strain evidence="1 2">HM1072</strain>
    </source>
</reference>
<comment type="caution">
    <text evidence="1">The sequence shown here is derived from an EMBL/GenBank/DDBJ whole genome shotgun (WGS) entry which is preliminary data.</text>
</comment>
<protein>
    <submittedName>
        <fullName evidence="1">Uncharacterized protein</fullName>
    </submittedName>
</protein>